<accession>A0A9P3UJP7</accession>
<keyword evidence="3" id="KW-1185">Reference proteome</keyword>
<feature type="region of interest" description="Disordered" evidence="1">
    <location>
        <begin position="154"/>
        <end position="179"/>
    </location>
</feature>
<name>A0A9P3UJP7_LYOSH</name>
<feature type="region of interest" description="Disordered" evidence="1">
    <location>
        <begin position="1"/>
        <end position="43"/>
    </location>
</feature>
<reference evidence="2" key="1">
    <citation type="submission" date="2022-07" db="EMBL/GenBank/DDBJ databases">
        <title>The genome of Lyophyllum shimeji provides insight into the initial evolution of ectomycorrhizal fungal genome.</title>
        <authorList>
            <person name="Kobayashi Y."/>
            <person name="Shibata T."/>
            <person name="Hirakawa H."/>
            <person name="Shigenobu S."/>
            <person name="Nishiyama T."/>
            <person name="Yamada A."/>
            <person name="Hasebe M."/>
            <person name="Kawaguchi M."/>
        </authorList>
    </citation>
    <scope>NUCLEOTIDE SEQUENCE</scope>
    <source>
        <strain evidence="2">AT787</strain>
    </source>
</reference>
<feature type="compositionally biased region" description="Polar residues" evidence="1">
    <location>
        <begin position="169"/>
        <end position="179"/>
    </location>
</feature>
<sequence length="179" mass="18945">MYRNNNYDNQPSGSGESRNMQDSASGASPGGEGGAGRVYDAPAPPTMMGYPPQQFFAQGSFPTVGPPNQQQGQMPIPMMGGYFIQQPMGYPSMSSVNPYVGPGPYALHQGPVVGGRRSLLAGFSRELVGKAVYVVCVCLMSVYDGNRAKSNRSSARLALPAQPHLPSSKMCSSSNTEET</sequence>
<evidence type="ECO:0000313" key="2">
    <source>
        <dbReference type="EMBL" id="GLB37194.1"/>
    </source>
</evidence>
<evidence type="ECO:0000313" key="3">
    <source>
        <dbReference type="Proteomes" id="UP001063166"/>
    </source>
</evidence>
<gene>
    <name evidence="2" type="ORF">LshimejAT787_0402450</name>
</gene>
<proteinExistence type="predicted"/>
<dbReference type="EMBL" id="BRPK01000004">
    <property type="protein sequence ID" value="GLB37194.1"/>
    <property type="molecule type" value="Genomic_DNA"/>
</dbReference>
<dbReference type="AlphaFoldDB" id="A0A9P3UJP7"/>
<feature type="compositionally biased region" description="Polar residues" evidence="1">
    <location>
        <begin position="1"/>
        <end position="22"/>
    </location>
</feature>
<organism evidence="2 3">
    <name type="scientific">Lyophyllum shimeji</name>
    <name type="common">Hon-shimeji</name>
    <name type="synonym">Tricholoma shimeji</name>
    <dbReference type="NCBI Taxonomy" id="47721"/>
    <lineage>
        <taxon>Eukaryota</taxon>
        <taxon>Fungi</taxon>
        <taxon>Dikarya</taxon>
        <taxon>Basidiomycota</taxon>
        <taxon>Agaricomycotina</taxon>
        <taxon>Agaricomycetes</taxon>
        <taxon>Agaricomycetidae</taxon>
        <taxon>Agaricales</taxon>
        <taxon>Tricholomatineae</taxon>
        <taxon>Lyophyllaceae</taxon>
        <taxon>Lyophyllum</taxon>
    </lineage>
</organism>
<comment type="caution">
    <text evidence="2">The sequence shown here is derived from an EMBL/GenBank/DDBJ whole genome shotgun (WGS) entry which is preliminary data.</text>
</comment>
<evidence type="ECO:0000256" key="1">
    <source>
        <dbReference type="SAM" id="MobiDB-lite"/>
    </source>
</evidence>
<dbReference type="Proteomes" id="UP001063166">
    <property type="component" value="Unassembled WGS sequence"/>
</dbReference>
<protein>
    <submittedName>
        <fullName evidence="2">Uncharacterized protein</fullName>
    </submittedName>
</protein>